<reference evidence="1" key="1">
    <citation type="journal article" date="2015" name="Nature">
        <title>Complex archaea that bridge the gap between prokaryotes and eukaryotes.</title>
        <authorList>
            <person name="Spang A."/>
            <person name="Saw J.H."/>
            <person name="Jorgensen S.L."/>
            <person name="Zaremba-Niedzwiedzka K."/>
            <person name="Martijn J."/>
            <person name="Lind A.E."/>
            <person name="van Eijk R."/>
            <person name="Schleper C."/>
            <person name="Guy L."/>
            <person name="Ettema T.J."/>
        </authorList>
    </citation>
    <scope>NUCLEOTIDE SEQUENCE</scope>
</reference>
<proteinExistence type="predicted"/>
<evidence type="ECO:0000313" key="1">
    <source>
        <dbReference type="EMBL" id="KKM74707.1"/>
    </source>
</evidence>
<comment type="caution">
    <text evidence="1">The sequence shown here is derived from an EMBL/GenBank/DDBJ whole genome shotgun (WGS) entry which is preliminary data.</text>
</comment>
<gene>
    <name evidence="1" type="ORF">LCGC14_1397570</name>
</gene>
<dbReference type="AlphaFoldDB" id="A0A0F9MZM1"/>
<accession>A0A0F9MZM1</accession>
<name>A0A0F9MZM1_9ZZZZ</name>
<sequence>MSIFENLLRKRNKVYITYLYYKDLLKAKIRGFLKNLKKGLEFVQIKLATFKLWINRGIDHISDFITDIQLVVDEVLTHYRINKFNRLESKLSDKTVKIRNKQHKINLKLGNL</sequence>
<dbReference type="EMBL" id="LAZR01009094">
    <property type="protein sequence ID" value="KKM74707.1"/>
    <property type="molecule type" value="Genomic_DNA"/>
</dbReference>
<organism evidence="1">
    <name type="scientific">marine sediment metagenome</name>
    <dbReference type="NCBI Taxonomy" id="412755"/>
    <lineage>
        <taxon>unclassified sequences</taxon>
        <taxon>metagenomes</taxon>
        <taxon>ecological metagenomes</taxon>
    </lineage>
</organism>
<protein>
    <submittedName>
        <fullName evidence="1">Uncharacterized protein</fullName>
    </submittedName>
</protein>